<accession>A0A8J5JL42</accession>
<evidence type="ECO:0000256" key="1">
    <source>
        <dbReference type="SAM" id="Phobius"/>
    </source>
</evidence>
<dbReference type="EMBL" id="JAHLQT010031306">
    <property type="protein sequence ID" value="KAG7160332.1"/>
    <property type="molecule type" value="Genomic_DNA"/>
</dbReference>
<feature type="transmembrane region" description="Helical" evidence="1">
    <location>
        <begin position="7"/>
        <end position="25"/>
    </location>
</feature>
<keyword evidence="1" id="KW-0472">Membrane</keyword>
<keyword evidence="1" id="KW-0812">Transmembrane</keyword>
<dbReference type="InterPro" id="IPR012674">
    <property type="entry name" value="Calycin"/>
</dbReference>
<dbReference type="SUPFAM" id="SSF50814">
    <property type="entry name" value="Lipocalins"/>
    <property type="match status" value="1"/>
</dbReference>
<reference evidence="2" key="1">
    <citation type="journal article" date="2021" name="Sci. Adv.">
        <title>The American lobster genome reveals insights on longevity, neural, and immune adaptations.</title>
        <authorList>
            <person name="Polinski J.M."/>
            <person name="Zimin A.V."/>
            <person name="Clark K.F."/>
            <person name="Kohn A.B."/>
            <person name="Sadowski N."/>
            <person name="Timp W."/>
            <person name="Ptitsyn A."/>
            <person name="Khanna P."/>
            <person name="Romanova D.Y."/>
            <person name="Williams P."/>
            <person name="Greenwood S.J."/>
            <person name="Moroz L.L."/>
            <person name="Walt D.R."/>
            <person name="Bodnar A.G."/>
        </authorList>
    </citation>
    <scope>NUCLEOTIDE SEQUENCE</scope>
    <source>
        <strain evidence="2">GMGI-L3</strain>
    </source>
</reference>
<dbReference type="Gene3D" id="2.40.128.20">
    <property type="match status" value="1"/>
</dbReference>
<organism evidence="2 3">
    <name type="scientific">Homarus americanus</name>
    <name type="common">American lobster</name>
    <dbReference type="NCBI Taxonomy" id="6706"/>
    <lineage>
        <taxon>Eukaryota</taxon>
        <taxon>Metazoa</taxon>
        <taxon>Ecdysozoa</taxon>
        <taxon>Arthropoda</taxon>
        <taxon>Crustacea</taxon>
        <taxon>Multicrustacea</taxon>
        <taxon>Malacostraca</taxon>
        <taxon>Eumalacostraca</taxon>
        <taxon>Eucarida</taxon>
        <taxon>Decapoda</taxon>
        <taxon>Pleocyemata</taxon>
        <taxon>Astacidea</taxon>
        <taxon>Nephropoidea</taxon>
        <taxon>Nephropidae</taxon>
        <taxon>Homarus</taxon>
    </lineage>
</organism>
<dbReference type="AlphaFoldDB" id="A0A8J5JL42"/>
<evidence type="ECO:0000313" key="3">
    <source>
        <dbReference type="Proteomes" id="UP000747542"/>
    </source>
</evidence>
<comment type="caution">
    <text evidence="2">The sequence shown here is derived from an EMBL/GenBank/DDBJ whole genome shotgun (WGS) entry which is preliminary data.</text>
</comment>
<keyword evidence="1" id="KW-1133">Transmembrane helix</keyword>
<protein>
    <submittedName>
        <fullName evidence="2">Uncharacterized protein</fullName>
    </submittedName>
</protein>
<proteinExistence type="predicted"/>
<keyword evidence="3" id="KW-1185">Reference proteome</keyword>
<sequence>MRLTRKTPIMLILATIVVILIFAFLKNVIHELEKQEALLSMFLGYELDDAWRTVRVLENVTAAENLTVNQVKVEPDWSLVQGTFTHLKDENFESFLIAVGVPYLVRSFIVKTTPTVTIERLYQDSDYYYELEDHNPNTDLDQVGGEDGGRVYQILINTITWLKTNTERFRLGYSFMKKDFDGSPSKNTYYFVSPSVLVHLKEKEQFNTNIIRSFDREGFVMTIINKKAGMKAKRYFLREPEEA</sequence>
<gene>
    <name evidence="2" type="ORF">Hamer_G001549</name>
</gene>
<evidence type="ECO:0000313" key="2">
    <source>
        <dbReference type="EMBL" id="KAG7160332.1"/>
    </source>
</evidence>
<dbReference type="Proteomes" id="UP000747542">
    <property type="component" value="Unassembled WGS sequence"/>
</dbReference>
<name>A0A8J5JL42_HOMAM</name>